<feature type="binding site" evidence="4">
    <location>
        <position position="179"/>
    </location>
    <ligand>
        <name>D-glyceraldehyde 3-phosphate</name>
        <dbReference type="ChEBI" id="CHEBI:59776"/>
    </ligand>
</feature>
<keyword evidence="2 8" id="KW-0560">Oxidoreductase</keyword>
<feature type="binding site" evidence="4">
    <location>
        <begin position="148"/>
        <end position="150"/>
    </location>
    <ligand>
        <name>D-glyceraldehyde 3-phosphate</name>
        <dbReference type="ChEBI" id="CHEBI:59776"/>
    </ligand>
</feature>
<dbReference type="NCBIfam" id="TIGR01534">
    <property type="entry name" value="GAPDH-I"/>
    <property type="match status" value="1"/>
</dbReference>
<dbReference type="EC" id="1.2.1.-" evidence="8"/>
<evidence type="ECO:0000256" key="7">
    <source>
        <dbReference type="RuleBase" id="RU000397"/>
    </source>
</evidence>
<feature type="binding site" evidence="5">
    <location>
        <position position="119"/>
    </location>
    <ligand>
        <name>NAD(+)</name>
        <dbReference type="ChEBI" id="CHEBI:57540"/>
    </ligand>
</feature>
<feature type="binding site" evidence="4">
    <location>
        <position position="231"/>
    </location>
    <ligand>
        <name>D-glyceraldehyde 3-phosphate</name>
        <dbReference type="ChEBI" id="CHEBI:59776"/>
    </ligand>
</feature>
<evidence type="ECO:0000313" key="11">
    <source>
        <dbReference type="Proteomes" id="UP000594468"/>
    </source>
</evidence>
<dbReference type="FunFam" id="3.30.360.10:FF:000002">
    <property type="entry name" value="Glyceraldehyde-3-phosphate dehydrogenase"/>
    <property type="match status" value="1"/>
</dbReference>
<dbReference type="InterPro" id="IPR020829">
    <property type="entry name" value="GlycerAld_3-P_DH_cat"/>
</dbReference>
<dbReference type="InterPro" id="IPR020828">
    <property type="entry name" value="GlycerAld_3-P_DH_NAD(P)-bd"/>
</dbReference>
<keyword evidence="5" id="KW-0547">Nucleotide-binding</keyword>
<dbReference type="AlphaFoldDB" id="A0A7S8E9D7"/>
<dbReference type="Pfam" id="PF00044">
    <property type="entry name" value="Gp_dh_N"/>
    <property type="match status" value="1"/>
</dbReference>
<evidence type="ECO:0000256" key="5">
    <source>
        <dbReference type="PIRSR" id="PIRSR000149-3"/>
    </source>
</evidence>
<dbReference type="SMART" id="SM00846">
    <property type="entry name" value="Gp_dh_N"/>
    <property type="match status" value="1"/>
</dbReference>
<dbReference type="InterPro" id="IPR020831">
    <property type="entry name" value="GlycerAld/Erythrose_P_DH"/>
</dbReference>
<reference evidence="10 11" key="1">
    <citation type="submission" date="2020-02" db="EMBL/GenBank/DDBJ databases">
        <authorList>
            <person name="Zheng R.K."/>
            <person name="Sun C.M."/>
        </authorList>
    </citation>
    <scope>NUCLEOTIDE SEQUENCE [LARGE SCALE GENOMIC DNA]</scope>
    <source>
        <strain evidence="11">rifampicinis</strain>
    </source>
</reference>
<dbReference type="SUPFAM" id="SSF55347">
    <property type="entry name" value="Glyceraldehyde-3-phosphate dehydrogenase-like, C-terminal domain"/>
    <property type="match status" value="1"/>
</dbReference>
<organism evidence="10 11">
    <name type="scientific">Phototrophicus methaneseepsis</name>
    <dbReference type="NCBI Taxonomy" id="2710758"/>
    <lineage>
        <taxon>Bacteria</taxon>
        <taxon>Bacillati</taxon>
        <taxon>Chloroflexota</taxon>
        <taxon>Candidatus Thermofontia</taxon>
        <taxon>Phototrophicales</taxon>
        <taxon>Phototrophicaceae</taxon>
        <taxon>Phototrophicus</taxon>
    </lineage>
</organism>
<sequence>MAKVAINGLGRIGRATLKTILEKTDLDLVAVNDIGSLDNLAYLLSHDTAYGRYNKSVETNENKLIIDGHEIAFLQERDPAQLPWADMGIDLVFECVGIFTTMEGASKHIEAGAKFVIISAPTKSADVPTIVHGVNTPDGSKRVISCASCTTNSITPVVEVLDRHIGIEKAMLTTVHAYTSTQELVDTPLQKDFRRGRAAAQNIIPTSTGAAIATTKALPQLEDKFDGIAIRVPVIVGSISDMVFVTKRDTTVEELNDIFRQEATSERYEGIMGITEEPLVSSDIIGESHASVVDLSMTRVVDGNLVKVMAWYDNEWSYTNQMVRQGVAALKDAGLIPA</sequence>
<evidence type="ECO:0000256" key="8">
    <source>
        <dbReference type="RuleBase" id="RU361160"/>
    </source>
</evidence>
<evidence type="ECO:0000256" key="3">
    <source>
        <dbReference type="PIRSR" id="PIRSR000149-1"/>
    </source>
</evidence>
<dbReference type="RefSeq" id="WP_195170887.1">
    <property type="nucleotide sequence ID" value="NZ_CP062983.1"/>
</dbReference>
<feature type="binding site" evidence="5">
    <location>
        <begin position="11"/>
        <end position="12"/>
    </location>
    <ligand>
        <name>NAD(+)</name>
        <dbReference type="ChEBI" id="CHEBI:57540"/>
    </ligand>
</feature>
<dbReference type="InterPro" id="IPR036291">
    <property type="entry name" value="NAD(P)-bd_dom_sf"/>
</dbReference>
<evidence type="ECO:0000256" key="4">
    <source>
        <dbReference type="PIRSR" id="PIRSR000149-2"/>
    </source>
</evidence>
<dbReference type="PRINTS" id="PR00078">
    <property type="entry name" value="G3PDHDRGNASE"/>
</dbReference>
<feature type="site" description="Activates thiol group during catalysis" evidence="6">
    <location>
        <position position="176"/>
    </location>
</feature>
<dbReference type="Gene3D" id="3.40.50.720">
    <property type="entry name" value="NAD(P)-binding Rossmann-like Domain"/>
    <property type="match status" value="1"/>
</dbReference>
<dbReference type="PANTHER" id="PTHR43148">
    <property type="entry name" value="GLYCERALDEHYDE-3-PHOSPHATE DEHYDROGENASE 2"/>
    <property type="match status" value="1"/>
</dbReference>
<keyword evidence="11" id="KW-1185">Reference proteome</keyword>
<dbReference type="KEGG" id="pmet:G4Y79_00130"/>
<dbReference type="CDD" id="cd18126">
    <property type="entry name" value="GAPDH_I_C"/>
    <property type="match status" value="1"/>
</dbReference>
<evidence type="ECO:0000256" key="2">
    <source>
        <dbReference type="ARBA" id="ARBA00023002"/>
    </source>
</evidence>
<comment type="similarity">
    <text evidence="1 7">Belongs to the glyceraldehyde-3-phosphate dehydrogenase family.</text>
</comment>
<name>A0A7S8E9D7_9CHLR</name>
<dbReference type="FunFam" id="3.40.50.720:FF:000001">
    <property type="entry name" value="Glyceraldehyde-3-phosphate dehydrogenase"/>
    <property type="match status" value="1"/>
</dbReference>
<feature type="domain" description="Glyceraldehyde 3-phosphate dehydrogenase NAD(P) binding" evidence="9">
    <location>
        <begin position="2"/>
        <end position="149"/>
    </location>
</feature>
<dbReference type="EMBL" id="CP062983">
    <property type="protein sequence ID" value="QPC82818.1"/>
    <property type="molecule type" value="Genomic_DNA"/>
</dbReference>
<accession>A0A7S8E9D7</accession>
<dbReference type="GO" id="GO:0051287">
    <property type="term" value="F:NAD binding"/>
    <property type="evidence" value="ECO:0007669"/>
    <property type="project" value="InterPro"/>
</dbReference>
<dbReference type="SUPFAM" id="SSF51735">
    <property type="entry name" value="NAD(P)-binding Rossmann-fold domains"/>
    <property type="match status" value="1"/>
</dbReference>
<protein>
    <recommendedName>
        <fullName evidence="8">Glyceraldehyde-3-phosphate dehydrogenase</fullName>
        <ecNumber evidence="8">1.2.1.-</ecNumber>
    </recommendedName>
</protein>
<evidence type="ECO:0000256" key="1">
    <source>
        <dbReference type="ARBA" id="ARBA00007406"/>
    </source>
</evidence>
<dbReference type="Proteomes" id="UP000594468">
    <property type="component" value="Chromosome"/>
</dbReference>
<dbReference type="InterPro" id="IPR020830">
    <property type="entry name" value="GlycerAld_3-P_DH_AS"/>
</dbReference>
<dbReference type="GO" id="GO:0016620">
    <property type="term" value="F:oxidoreductase activity, acting on the aldehyde or oxo group of donors, NAD or NADP as acceptor"/>
    <property type="evidence" value="ECO:0007669"/>
    <property type="project" value="InterPro"/>
</dbReference>
<feature type="binding site" evidence="5">
    <location>
        <position position="77"/>
    </location>
    <ligand>
        <name>NAD(+)</name>
        <dbReference type="ChEBI" id="CHEBI:57540"/>
    </ligand>
</feature>
<evidence type="ECO:0000259" key="9">
    <source>
        <dbReference type="SMART" id="SM00846"/>
    </source>
</evidence>
<gene>
    <name evidence="10" type="primary">gap</name>
    <name evidence="10" type="ORF">G4Y79_00130</name>
</gene>
<dbReference type="GO" id="GO:0050661">
    <property type="term" value="F:NADP binding"/>
    <property type="evidence" value="ECO:0007669"/>
    <property type="project" value="InterPro"/>
</dbReference>
<evidence type="ECO:0000313" key="10">
    <source>
        <dbReference type="EMBL" id="QPC82818.1"/>
    </source>
</evidence>
<dbReference type="PROSITE" id="PS00071">
    <property type="entry name" value="GAPDH"/>
    <property type="match status" value="1"/>
</dbReference>
<dbReference type="GO" id="GO:0006006">
    <property type="term" value="P:glucose metabolic process"/>
    <property type="evidence" value="ECO:0007669"/>
    <property type="project" value="InterPro"/>
</dbReference>
<feature type="binding site" evidence="5">
    <location>
        <position position="314"/>
    </location>
    <ligand>
        <name>NAD(+)</name>
        <dbReference type="ChEBI" id="CHEBI:57540"/>
    </ligand>
</feature>
<proteinExistence type="inferred from homology"/>
<feature type="active site" description="Nucleophile" evidence="3">
    <location>
        <position position="149"/>
    </location>
</feature>
<evidence type="ECO:0000256" key="6">
    <source>
        <dbReference type="PIRSR" id="PIRSR000149-4"/>
    </source>
</evidence>
<dbReference type="InterPro" id="IPR006424">
    <property type="entry name" value="Glyceraldehyde-3-P_DH_1"/>
</dbReference>
<dbReference type="Pfam" id="PF02800">
    <property type="entry name" value="Gp_dh_C"/>
    <property type="match status" value="1"/>
</dbReference>
<keyword evidence="5" id="KW-0520">NAD</keyword>
<dbReference type="PIRSF" id="PIRSF000149">
    <property type="entry name" value="GAP_DH"/>
    <property type="match status" value="1"/>
</dbReference>
<dbReference type="CDD" id="cd05214">
    <property type="entry name" value="GAPDH_I_N"/>
    <property type="match status" value="1"/>
</dbReference>
<dbReference type="Gene3D" id="3.30.360.10">
    <property type="entry name" value="Dihydrodipicolinate Reductase, domain 2"/>
    <property type="match status" value="1"/>
</dbReference>
<feature type="binding site" evidence="5">
    <location>
        <position position="33"/>
    </location>
    <ligand>
        <name>NAD(+)</name>
        <dbReference type="ChEBI" id="CHEBI:57540"/>
    </ligand>
</feature>
<feature type="binding site" evidence="4">
    <location>
        <begin position="208"/>
        <end position="209"/>
    </location>
    <ligand>
        <name>D-glyceraldehyde 3-phosphate</name>
        <dbReference type="ChEBI" id="CHEBI:59776"/>
    </ligand>
</feature>